<keyword evidence="1" id="KW-0472">Membrane</keyword>
<protein>
    <submittedName>
        <fullName evidence="2">Uncharacterized protein</fullName>
    </submittedName>
</protein>
<feature type="transmembrane region" description="Helical" evidence="1">
    <location>
        <begin position="6"/>
        <end position="28"/>
    </location>
</feature>
<accession>A0A9Y1BIX3</accession>
<sequence>MFGRRIVRSFIGFVTCTLVVVLIMFILWPTIDIVPLIEAHDYLVDRYGFGGHFFTILLMLLIVNLFIPFKFNLPIGFLPMFSELNIDQSFAIGNKFGNAGLYFLILGIWLVGSFAGGLVSRGGLRAGSTSATLSFIFLDIVFSIMAVSFDWNIAGISGFLLFFVMFFFTLVIGSFIFVGIIGLIGGGIGGILGKMLFTKDIKDKKE</sequence>
<feature type="transmembrane region" description="Helical" evidence="1">
    <location>
        <begin position="159"/>
        <end position="192"/>
    </location>
</feature>
<evidence type="ECO:0000256" key="1">
    <source>
        <dbReference type="SAM" id="Phobius"/>
    </source>
</evidence>
<feature type="transmembrane region" description="Helical" evidence="1">
    <location>
        <begin position="99"/>
        <end position="119"/>
    </location>
</feature>
<dbReference type="Proteomes" id="UP001201020">
    <property type="component" value="Chromosome"/>
</dbReference>
<gene>
    <name evidence="2" type="ORF">K9W45_07265</name>
</gene>
<dbReference type="AlphaFoldDB" id="A0A9Y1BIX3"/>
<dbReference type="EMBL" id="CP084166">
    <property type="protein sequence ID" value="UJG39662.1"/>
    <property type="molecule type" value="Genomic_DNA"/>
</dbReference>
<evidence type="ECO:0000313" key="2">
    <source>
        <dbReference type="EMBL" id="UJG39662.1"/>
    </source>
</evidence>
<name>A0A9Y1BIX3_9ARCH</name>
<keyword evidence="1" id="KW-1133">Transmembrane helix</keyword>
<keyword evidence="1" id="KW-0812">Transmembrane</keyword>
<proteinExistence type="predicted"/>
<reference evidence="2" key="1">
    <citation type="journal article" date="2022" name="Nat. Microbiol.">
        <title>Unique mobile elements and scalable gene flow at the prokaryote-eukaryote boundary revealed by circularized Asgard archaea genomes.</title>
        <authorList>
            <person name="Wu F."/>
            <person name="Speth D.R."/>
            <person name="Philosof A."/>
            <person name="Cremiere A."/>
            <person name="Narayanan A."/>
            <person name="Barco R.A."/>
            <person name="Connon S.A."/>
            <person name="Amend J.P."/>
            <person name="Antoshechkin I.A."/>
            <person name="Orphan V.J."/>
        </authorList>
    </citation>
    <scope>NUCLEOTIDE SEQUENCE</scope>
    <source>
        <strain evidence="2">PM71</strain>
    </source>
</reference>
<feature type="transmembrane region" description="Helical" evidence="1">
    <location>
        <begin position="49"/>
        <end position="69"/>
    </location>
</feature>
<organism evidence="2">
    <name type="scientific">Candidatus Heimdallarchaeum aukensis</name>
    <dbReference type="NCBI Taxonomy" id="2876573"/>
    <lineage>
        <taxon>Archaea</taxon>
        <taxon>Promethearchaeati</taxon>
        <taxon>Candidatus Heimdallarchaeota</taxon>
        <taxon>Candidatus Heimdallarchaeia (ex Rinke et al. 2021) (nom. nud.)</taxon>
        <taxon>Candidatus Heimdallarchaeales</taxon>
        <taxon>Candidatus Heimdallarchaeaceae</taxon>
        <taxon>Candidatus Heimdallarchaeum</taxon>
    </lineage>
</organism>
<feature type="transmembrane region" description="Helical" evidence="1">
    <location>
        <begin position="131"/>
        <end position="153"/>
    </location>
</feature>